<sequence>MENKKAVKLTDFQKNEENPFMKQAIEGIENHVVKKYKSPRTSR</sequence>
<gene>
    <name evidence="1" type="ORF">POY73_19515</name>
</gene>
<evidence type="ECO:0000313" key="2">
    <source>
        <dbReference type="Proteomes" id="UP001215818"/>
    </source>
</evidence>
<dbReference type="Proteomes" id="UP001215818">
    <property type="component" value="Unassembled WGS sequence"/>
</dbReference>
<dbReference type="AlphaFoldDB" id="A0ABD4WL04"/>
<evidence type="ECO:0000313" key="1">
    <source>
        <dbReference type="EMBL" id="MDC1796307.1"/>
    </source>
</evidence>
<evidence type="ECO:0008006" key="3">
    <source>
        <dbReference type="Google" id="ProtNLM"/>
    </source>
</evidence>
<accession>A0ABD4WL04</accession>
<proteinExistence type="predicted"/>
<comment type="caution">
    <text evidence="1">The sequence shown here is derived from an EMBL/GenBank/DDBJ whole genome shotgun (WGS) entry which is preliminary data.</text>
</comment>
<reference evidence="1 2" key="1">
    <citation type="submission" date="2022-10" db="EMBL/GenBank/DDBJ databases">
        <title>Human gut microbiome strain richness.</title>
        <authorList>
            <person name="Chen-Liaw A."/>
        </authorList>
    </citation>
    <scope>NUCLEOTIDE SEQUENCE [LARGE SCALE GENOMIC DNA]</scope>
    <source>
        <strain evidence="1 2">D53st1_B1_D53t1_180928</strain>
    </source>
</reference>
<dbReference type="EMBL" id="JAQNRK010000044">
    <property type="protein sequence ID" value="MDC1796307.1"/>
    <property type="molecule type" value="Genomic_DNA"/>
</dbReference>
<protein>
    <recommendedName>
        <fullName evidence="3">RepA protein</fullName>
    </recommendedName>
</protein>
<organism evidence="1 2">
    <name type="scientific">Bacteroides uniformis</name>
    <dbReference type="NCBI Taxonomy" id="820"/>
    <lineage>
        <taxon>Bacteria</taxon>
        <taxon>Pseudomonadati</taxon>
        <taxon>Bacteroidota</taxon>
        <taxon>Bacteroidia</taxon>
        <taxon>Bacteroidales</taxon>
        <taxon>Bacteroidaceae</taxon>
        <taxon>Bacteroides</taxon>
    </lineage>
</organism>
<name>A0ABD4WL04_BACUN</name>